<keyword evidence="1" id="KW-0238">DNA-binding</keyword>
<evidence type="ECO:0000313" key="1">
    <source>
        <dbReference type="EMBL" id="KGN40681.1"/>
    </source>
</evidence>
<dbReference type="EMBL" id="AVPL01000034">
    <property type="protein sequence ID" value="KGN40681.1"/>
    <property type="molecule type" value="Genomic_DNA"/>
</dbReference>
<dbReference type="Pfam" id="PF12900">
    <property type="entry name" value="Pyridox_ox_2"/>
    <property type="match status" value="1"/>
</dbReference>
<gene>
    <name evidence="1" type="ORF">N801_12705</name>
</gene>
<protein>
    <submittedName>
        <fullName evidence="1">DNA-binding protein</fullName>
    </submittedName>
</protein>
<keyword evidence="2" id="KW-1185">Reference proteome</keyword>
<proteinExistence type="predicted"/>
<dbReference type="InterPro" id="IPR012349">
    <property type="entry name" value="Split_barrel_FMN-bd"/>
</dbReference>
<name>A0A0A0JYQ8_9MICO</name>
<dbReference type="OrthoDB" id="7062584at2"/>
<dbReference type="Proteomes" id="UP000030013">
    <property type="component" value="Unassembled WGS sequence"/>
</dbReference>
<dbReference type="STRING" id="1385519.N801_12705"/>
<organism evidence="1 2">
    <name type="scientific">Knoellia aerolata DSM 18566</name>
    <dbReference type="NCBI Taxonomy" id="1385519"/>
    <lineage>
        <taxon>Bacteria</taxon>
        <taxon>Bacillati</taxon>
        <taxon>Actinomycetota</taxon>
        <taxon>Actinomycetes</taxon>
        <taxon>Micrococcales</taxon>
        <taxon>Intrasporangiaceae</taxon>
        <taxon>Knoellia</taxon>
    </lineage>
</organism>
<dbReference type="AlphaFoldDB" id="A0A0A0JYQ8"/>
<evidence type="ECO:0000313" key="2">
    <source>
        <dbReference type="Proteomes" id="UP000030013"/>
    </source>
</evidence>
<dbReference type="RefSeq" id="WP_035938183.1">
    <property type="nucleotide sequence ID" value="NZ_AVPL01000034.1"/>
</dbReference>
<comment type="caution">
    <text evidence="1">The sequence shown here is derived from an EMBL/GenBank/DDBJ whole genome shotgun (WGS) entry which is preliminary data.</text>
</comment>
<reference evidence="1 2" key="1">
    <citation type="submission" date="2013-08" db="EMBL/GenBank/DDBJ databases">
        <title>The genome sequence of Knoellia aerolata.</title>
        <authorList>
            <person name="Zhu W."/>
            <person name="Wang G."/>
        </authorList>
    </citation>
    <scope>NUCLEOTIDE SEQUENCE [LARGE SCALE GENOMIC DNA]</scope>
    <source>
        <strain evidence="1 2">DSM 18566</strain>
    </source>
</reference>
<dbReference type="Gene3D" id="2.30.110.10">
    <property type="entry name" value="Electron Transport, Fmn-binding Protein, Chain A"/>
    <property type="match status" value="1"/>
</dbReference>
<dbReference type="GO" id="GO:0003677">
    <property type="term" value="F:DNA binding"/>
    <property type="evidence" value="ECO:0007669"/>
    <property type="project" value="UniProtKB-KW"/>
</dbReference>
<dbReference type="SUPFAM" id="SSF50475">
    <property type="entry name" value="FMN-binding split barrel"/>
    <property type="match status" value="1"/>
</dbReference>
<dbReference type="eggNOG" id="COG3467">
    <property type="taxonomic scope" value="Bacteria"/>
</dbReference>
<accession>A0A0A0JYQ8</accession>
<dbReference type="InterPro" id="IPR024747">
    <property type="entry name" value="Pyridox_Oxase-rel"/>
</dbReference>
<sequence length="143" mass="15470">MSDVDAPTDHSGLRVMSTEECLDRLASAGIGRLGFIVAGEVVVLPVHHLVHGVDVYFRTSGGSKIEAASDHDPVGFEVDEYDRATVTGWSVTLTGVASLVDEDDLVHELEALDTAPWPVGDRTDSVWVRVRPDQISGRELLPH</sequence>